<reference evidence="3" key="2">
    <citation type="submission" date="2011-06" db="EMBL/GenBank/DDBJ databases">
        <title>The complete genome sequence of Alicyclobacillus acidocaldarius sp. Tc-4-1.</title>
        <authorList>
            <person name="Chen Y."/>
            <person name="He Y."/>
            <person name="Dong Z."/>
            <person name="Hu S."/>
        </authorList>
    </citation>
    <scope>NUCLEOTIDE SEQUENCE [LARGE SCALE GENOMIC DNA]</scope>
    <source>
        <strain evidence="3">Tc-4-1</strain>
    </source>
</reference>
<dbReference type="STRING" id="1048834.TC41_1751"/>
<feature type="compositionally biased region" description="Low complexity" evidence="1">
    <location>
        <begin position="50"/>
        <end position="71"/>
    </location>
</feature>
<feature type="region of interest" description="Disordered" evidence="1">
    <location>
        <begin position="1"/>
        <end position="174"/>
    </location>
</feature>
<evidence type="ECO:0000256" key="1">
    <source>
        <dbReference type="SAM" id="MobiDB-lite"/>
    </source>
</evidence>
<dbReference type="AlphaFoldDB" id="F8ILB2"/>
<feature type="compositionally biased region" description="Basic and acidic residues" evidence="1">
    <location>
        <begin position="34"/>
        <end position="46"/>
    </location>
</feature>
<feature type="compositionally biased region" description="Basic and acidic residues" evidence="1">
    <location>
        <begin position="350"/>
        <end position="360"/>
    </location>
</feature>
<feature type="region of interest" description="Disordered" evidence="1">
    <location>
        <begin position="225"/>
        <end position="397"/>
    </location>
</feature>
<name>F8ILB2_ALIAT</name>
<feature type="compositionally biased region" description="Basic and acidic residues" evidence="1">
    <location>
        <begin position="118"/>
        <end position="133"/>
    </location>
</feature>
<evidence type="ECO:0000313" key="3">
    <source>
        <dbReference type="Proteomes" id="UP000000292"/>
    </source>
</evidence>
<dbReference type="RefSeq" id="WP_014464542.1">
    <property type="nucleotide sequence ID" value="NC_017167.1"/>
</dbReference>
<dbReference type="KEGG" id="aad:TC41_1751"/>
<dbReference type="Proteomes" id="UP000000292">
    <property type="component" value="Chromosome"/>
</dbReference>
<organism evidence="2 3">
    <name type="scientific">Alicyclobacillus acidocaldarius (strain Tc-4-1)</name>
    <name type="common">Bacillus acidocaldarius</name>
    <dbReference type="NCBI Taxonomy" id="1048834"/>
    <lineage>
        <taxon>Bacteria</taxon>
        <taxon>Bacillati</taxon>
        <taxon>Bacillota</taxon>
        <taxon>Bacilli</taxon>
        <taxon>Bacillales</taxon>
        <taxon>Alicyclobacillaceae</taxon>
        <taxon>Alicyclobacillus</taxon>
    </lineage>
</organism>
<feature type="compositionally biased region" description="Basic and acidic residues" evidence="1">
    <location>
        <begin position="385"/>
        <end position="397"/>
    </location>
</feature>
<reference evidence="2 3" key="1">
    <citation type="journal article" date="2011" name="J. Bacteriol.">
        <title>Complete Genome Sequence of Alicyclobacillus acidocaldarius Strain Tc-4-1.</title>
        <authorList>
            <person name="Chen Y."/>
            <person name="He Y."/>
            <person name="Zhang B."/>
            <person name="Yang J."/>
            <person name="Li W."/>
            <person name="Dong Z."/>
            <person name="Hu S."/>
        </authorList>
    </citation>
    <scope>NUCLEOTIDE SEQUENCE [LARGE SCALE GENOMIC DNA]</scope>
    <source>
        <strain evidence="2 3">Tc-4-1</strain>
    </source>
</reference>
<evidence type="ECO:0000313" key="2">
    <source>
        <dbReference type="EMBL" id="AEJ43678.1"/>
    </source>
</evidence>
<dbReference type="EMBL" id="CP002902">
    <property type="protein sequence ID" value="AEJ43678.1"/>
    <property type="molecule type" value="Genomic_DNA"/>
</dbReference>
<proteinExistence type="predicted"/>
<dbReference type="HOGENOM" id="CLU_693778_0_0_9"/>
<gene>
    <name evidence="2" type="ordered locus">TC41_1751</name>
</gene>
<sequence length="397" mass="43215">MSDPLKDEVAETTGTRSESGEEDGTPSSVQDSALQRKGEPLRRQPEEDLAVAALADAFATPDLASRAGVSSARRRTTDESGEEPDVAEYQTETTREGAREEDVPSQQLVSEAFVAPEPESRASEHRDIDEWRVENSPAAQDGSRESDESMVPFPDSKARREETPAVERAVERPDEAYDEAGALARSFDTPAPAQAEAAQASHRAISETATEPMADEVHTVTMDEAHAHEAAPASQVNATHMKIGDPRADVGSHTEVPARVNDAEKTNEAKADATLSSGFSRTSEPVASDPVSVPSATIRRSEVPHDAERDQDESLAPAQSPSRQHKPGPVIRLQPKEQSKSVQASKTSAGKRDRQDENRRIPPSVSSRPTQHPRQRARMGQPLRFDPRRNRNPRDNA</sequence>
<dbReference type="eggNOG" id="COG3170">
    <property type="taxonomic scope" value="Bacteria"/>
</dbReference>
<protein>
    <submittedName>
        <fullName evidence="2">Uncharacterized protein</fullName>
    </submittedName>
</protein>
<feature type="compositionally biased region" description="Low complexity" evidence="1">
    <location>
        <begin position="190"/>
        <end position="200"/>
    </location>
</feature>
<feature type="compositionally biased region" description="Basic and acidic residues" evidence="1">
    <location>
        <begin position="242"/>
        <end position="252"/>
    </location>
</feature>
<feature type="region of interest" description="Disordered" evidence="1">
    <location>
        <begin position="188"/>
        <end position="209"/>
    </location>
</feature>
<dbReference type="PATRIC" id="fig|1048834.4.peg.1663"/>
<accession>F8ILB2</accession>
<feature type="compositionally biased region" description="Basic and acidic residues" evidence="1">
    <location>
        <begin position="156"/>
        <end position="174"/>
    </location>
</feature>
<feature type="compositionally biased region" description="Basic and acidic residues" evidence="1">
    <location>
        <begin position="93"/>
        <end position="102"/>
    </location>
</feature>
<feature type="compositionally biased region" description="Basic and acidic residues" evidence="1">
    <location>
        <begin position="299"/>
        <end position="308"/>
    </location>
</feature>
<feature type="compositionally biased region" description="Basic and acidic residues" evidence="1">
    <location>
        <begin position="261"/>
        <end position="271"/>
    </location>
</feature>
<feature type="compositionally biased region" description="Polar residues" evidence="1">
    <location>
        <begin position="274"/>
        <end position="285"/>
    </location>
</feature>